<evidence type="ECO:0000256" key="13">
    <source>
        <dbReference type="PROSITE-ProRule" id="PRU00146"/>
    </source>
</evidence>
<evidence type="ECO:0000256" key="11">
    <source>
        <dbReference type="ARBA" id="ARBA00023163"/>
    </source>
</evidence>
<name>A0A673H7A8_9TELE</name>
<dbReference type="InterPro" id="IPR050690">
    <property type="entry name" value="JHDM1_Histone_Demethylase"/>
</dbReference>
<dbReference type="FunFam" id="3.30.40.10:FF:000193">
    <property type="entry name" value="lysine-specific demethylase PHF2 isoform X1"/>
    <property type="match status" value="1"/>
</dbReference>
<dbReference type="GO" id="GO:0006325">
    <property type="term" value="P:chromatin organization"/>
    <property type="evidence" value="ECO:0007669"/>
    <property type="project" value="UniProtKB-KW"/>
</dbReference>
<keyword evidence="11" id="KW-0804">Transcription</keyword>
<dbReference type="GO" id="GO:0005634">
    <property type="term" value="C:nucleus"/>
    <property type="evidence" value="ECO:0007669"/>
    <property type="project" value="UniProtKB-SubCell"/>
</dbReference>
<dbReference type="GO" id="GO:0051213">
    <property type="term" value="F:dioxygenase activity"/>
    <property type="evidence" value="ECO:0007669"/>
    <property type="project" value="UniProtKB-KW"/>
</dbReference>
<dbReference type="InterPro" id="IPR011011">
    <property type="entry name" value="Znf_FYVE_PHD"/>
</dbReference>
<keyword evidence="7" id="KW-0223">Dioxygenase</keyword>
<reference evidence="15" key="1">
    <citation type="submission" date="2025-08" db="UniProtKB">
        <authorList>
            <consortium name="Ensembl"/>
        </authorList>
    </citation>
    <scope>IDENTIFICATION</scope>
</reference>
<dbReference type="InterPro" id="IPR019787">
    <property type="entry name" value="Znf_PHD-finger"/>
</dbReference>
<evidence type="ECO:0000256" key="6">
    <source>
        <dbReference type="ARBA" id="ARBA00022853"/>
    </source>
</evidence>
<keyword evidence="8" id="KW-0560">Oxidoreductase</keyword>
<evidence type="ECO:0000256" key="1">
    <source>
        <dbReference type="ARBA" id="ARBA00004123"/>
    </source>
</evidence>
<protein>
    <submittedName>
        <fullName evidence="15">Lysine-specific demethylase 7A-like</fullName>
    </submittedName>
</protein>
<keyword evidence="3" id="KW-0479">Metal-binding</keyword>
<keyword evidence="9" id="KW-0408">Iron</keyword>
<dbReference type="SMART" id="SM00249">
    <property type="entry name" value="PHD"/>
    <property type="match status" value="1"/>
</dbReference>
<dbReference type="PROSITE" id="PS01359">
    <property type="entry name" value="ZF_PHD_1"/>
    <property type="match status" value="1"/>
</dbReference>
<keyword evidence="5" id="KW-0862">Zinc</keyword>
<reference evidence="15" key="2">
    <citation type="submission" date="2025-09" db="UniProtKB">
        <authorList>
            <consortium name="Ensembl"/>
        </authorList>
    </citation>
    <scope>IDENTIFICATION</scope>
</reference>
<dbReference type="Gene3D" id="2.60.120.650">
    <property type="entry name" value="Cupin"/>
    <property type="match status" value="1"/>
</dbReference>
<keyword evidence="16" id="KW-1185">Reference proteome</keyword>
<keyword evidence="10" id="KW-0805">Transcription regulation</keyword>
<dbReference type="Ensembl" id="ENSSRHT00000022081.1">
    <property type="protein sequence ID" value="ENSSRHP00000021412.1"/>
    <property type="gene ID" value="ENSSRHG00000011385.1"/>
</dbReference>
<evidence type="ECO:0000256" key="8">
    <source>
        <dbReference type="ARBA" id="ARBA00023002"/>
    </source>
</evidence>
<proteinExistence type="inferred from homology"/>
<dbReference type="InterPro" id="IPR019786">
    <property type="entry name" value="Zinc_finger_PHD-type_CS"/>
</dbReference>
<evidence type="ECO:0000259" key="14">
    <source>
        <dbReference type="PROSITE" id="PS50016"/>
    </source>
</evidence>
<dbReference type="Pfam" id="PF00628">
    <property type="entry name" value="PHD"/>
    <property type="match status" value="1"/>
</dbReference>
<evidence type="ECO:0000256" key="7">
    <source>
        <dbReference type="ARBA" id="ARBA00022964"/>
    </source>
</evidence>
<dbReference type="GO" id="GO:0007420">
    <property type="term" value="P:brain development"/>
    <property type="evidence" value="ECO:0007669"/>
    <property type="project" value="UniProtKB-ARBA"/>
</dbReference>
<evidence type="ECO:0000256" key="3">
    <source>
        <dbReference type="ARBA" id="ARBA00022723"/>
    </source>
</evidence>
<dbReference type="AlphaFoldDB" id="A0A673H7A8"/>
<evidence type="ECO:0000256" key="12">
    <source>
        <dbReference type="ARBA" id="ARBA00023242"/>
    </source>
</evidence>
<evidence type="ECO:0000256" key="2">
    <source>
        <dbReference type="ARBA" id="ARBA00006942"/>
    </source>
</evidence>
<keyword evidence="4 13" id="KW-0863">Zinc-finger</keyword>
<evidence type="ECO:0000256" key="9">
    <source>
        <dbReference type="ARBA" id="ARBA00023004"/>
    </source>
</evidence>
<accession>A0A673H7A8</accession>
<dbReference type="InterPro" id="IPR001965">
    <property type="entry name" value="Znf_PHD"/>
</dbReference>
<dbReference type="GO" id="GO:0008270">
    <property type="term" value="F:zinc ion binding"/>
    <property type="evidence" value="ECO:0007669"/>
    <property type="project" value="UniProtKB-KW"/>
</dbReference>
<evidence type="ECO:0000256" key="5">
    <source>
        <dbReference type="ARBA" id="ARBA00022833"/>
    </source>
</evidence>
<comment type="subcellular location">
    <subcellularLocation>
        <location evidence="1">Nucleus</location>
    </subcellularLocation>
</comment>
<feature type="domain" description="PHD-type" evidence="14">
    <location>
        <begin position="5"/>
        <end position="56"/>
    </location>
</feature>
<dbReference type="SUPFAM" id="SSF57903">
    <property type="entry name" value="FYVE/PHD zinc finger"/>
    <property type="match status" value="1"/>
</dbReference>
<comment type="similarity">
    <text evidence="2">Belongs to the JHDM1 histone demethylase family. JHDM1D subfamily.</text>
</comment>
<dbReference type="Proteomes" id="UP000472270">
    <property type="component" value="Unassembled WGS sequence"/>
</dbReference>
<organism evidence="15 16">
    <name type="scientific">Sinocyclocheilus rhinocerous</name>
    <dbReference type="NCBI Taxonomy" id="307959"/>
    <lineage>
        <taxon>Eukaryota</taxon>
        <taxon>Metazoa</taxon>
        <taxon>Chordata</taxon>
        <taxon>Craniata</taxon>
        <taxon>Vertebrata</taxon>
        <taxon>Euteleostomi</taxon>
        <taxon>Actinopterygii</taxon>
        <taxon>Neopterygii</taxon>
        <taxon>Teleostei</taxon>
        <taxon>Ostariophysi</taxon>
        <taxon>Cypriniformes</taxon>
        <taxon>Cyprinidae</taxon>
        <taxon>Cyprininae</taxon>
        <taxon>Sinocyclocheilus</taxon>
    </lineage>
</organism>
<sequence length="177" mass="20084">MAAAPLYCVCRQPYDVNRFMIECDICKDWFHGSCVQVVEHHSADIDVYHCPNCEPIHGPSMMKKRNNWHRHDYTEPNDGTRLVQAGTAVFVQQLQARSFASGHEILVPMQGSQVTQRYLETEGFHYPIAVHDLDGLGLKLPPLSLSVSDVEHYVGKSSVFLFVTDVNVISKYMHSHL</sequence>
<dbReference type="PANTHER" id="PTHR23123">
    <property type="entry name" value="PHD/F-BOX CONTAINING PROTEIN"/>
    <property type="match status" value="1"/>
</dbReference>
<evidence type="ECO:0000313" key="15">
    <source>
        <dbReference type="Ensembl" id="ENSSRHP00000021412.1"/>
    </source>
</evidence>
<keyword evidence="6" id="KW-0156">Chromatin regulator</keyword>
<keyword evidence="12" id="KW-0539">Nucleus</keyword>
<dbReference type="PROSITE" id="PS50016">
    <property type="entry name" value="ZF_PHD_2"/>
    <property type="match status" value="1"/>
</dbReference>
<evidence type="ECO:0000256" key="10">
    <source>
        <dbReference type="ARBA" id="ARBA00023015"/>
    </source>
</evidence>
<gene>
    <name evidence="15" type="primary">LOC107755881</name>
</gene>
<evidence type="ECO:0000313" key="16">
    <source>
        <dbReference type="Proteomes" id="UP000472270"/>
    </source>
</evidence>
<evidence type="ECO:0000256" key="4">
    <source>
        <dbReference type="ARBA" id="ARBA00022771"/>
    </source>
</evidence>